<reference evidence="3" key="1">
    <citation type="submission" date="2011-11" db="EMBL/GenBank/DDBJ databases">
        <title>Complete sequence of Paenibacillus terrae HPL-003.</title>
        <authorList>
            <person name="Shin S.H."/>
            <person name="Kim S."/>
            <person name="Kim J.Y."/>
        </authorList>
    </citation>
    <scope>NUCLEOTIDE SEQUENCE [LARGE SCALE GENOMIC DNA]</scope>
    <source>
        <strain evidence="3">HPL-003</strain>
    </source>
</reference>
<comment type="similarity">
    <text evidence="1">Belongs to the RutC family.</text>
</comment>
<evidence type="ECO:0000256" key="1">
    <source>
        <dbReference type="ARBA" id="ARBA00010552"/>
    </source>
</evidence>
<name>G7VQN7_PAETH</name>
<accession>G7VQN7</accession>
<dbReference type="Gene3D" id="3.30.1330.40">
    <property type="entry name" value="RutC-like"/>
    <property type="match status" value="1"/>
</dbReference>
<dbReference type="Proteomes" id="UP000005876">
    <property type="component" value="Chromosome"/>
</dbReference>
<dbReference type="STRING" id="985665.HPL003_22510"/>
<organism evidence="2 3">
    <name type="scientific">Paenibacillus terrae (strain HPL-003)</name>
    <dbReference type="NCBI Taxonomy" id="985665"/>
    <lineage>
        <taxon>Bacteria</taxon>
        <taxon>Bacillati</taxon>
        <taxon>Bacillota</taxon>
        <taxon>Bacilli</taxon>
        <taxon>Bacillales</taxon>
        <taxon>Paenibacillaceae</taxon>
        <taxon>Paenibacillus</taxon>
    </lineage>
</organism>
<proteinExistence type="inferred from homology"/>
<dbReference type="PANTHER" id="PTHR11803">
    <property type="entry name" value="2-IMINOBUTANOATE/2-IMINOPROPANOATE DEAMINASE RIDA"/>
    <property type="match status" value="1"/>
</dbReference>
<dbReference type="InterPro" id="IPR006175">
    <property type="entry name" value="YjgF/YER057c/UK114"/>
</dbReference>
<protein>
    <submittedName>
        <fullName evidence="2">Translation initiation inhibitor</fullName>
    </submittedName>
</protein>
<evidence type="ECO:0000313" key="3">
    <source>
        <dbReference type="Proteomes" id="UP000005876"/>
    </source>
</evidence>
<dbReference type="Pfam" id="PF01042">
    <property type="entry name" value="Ribonuc_L-PSP"/>
    <property type="match status" value="1"/>
</dbReference>
<dbReference type="CDD" id="cd00448">
    <property type="entry name" value="YjgF_YER057c_UK114_family"/>
    <property type="match status" value="1"/>
</dbReference>
<dbReference type="InterPro" id="IPR035959">
    <property type="entry name" value="RutC-like_sf"/>
</dbReference>
<dbReference type="RefSeq" id="WP_014281921.1">
    <property type="nucleotide sequence ID" value="NC_016641.1"/>
</dbReference>
<dbReference type="HOGENOM" id="CLU_117167_0_0_9"/>
<dbReference type="GO" id="GO:0005829">
    <property type="term" value="C:cytosol"/>
    <property type="evidence" value="ECO:0007669"/>
    <property type="project" value="TreeGrafter"/>
</dbReference>
<dbReference type="PROSITE" id="PS01094">
    <property type="entry name" value="UPF0076"/>
    <property type="match status" value="1"/>
</dbReference>
<reference evidence="2 3" key="3">
    <citation type="journal article" date="2012" name="J. Bacteriol.">
        <title>Genome Sequence of Paenibacillus terrae HPL-003, a Xylanase-Producing Bacterium Isolated from Soil Found in Forest Residue.</title>
        <authorList>
            <person name="Shin S.H."/>
            <person name="Kim S."/>
            <person name="Kim J.Y."/>
            <person name="Song H.Y."/>
            <person name="Cho S.J."/>
            <person name="Kim D.R."/>
            <person name="Lee K.I."/>
            <person name="Lim H.K."/>
            <person name="Park N.J."/>
            <person name="Hwang I.T."/>
            <person name="Yang K.S."/>
        </authorList>
    </citation>
    <scope>NUCLEOTIDE SEQUENCE [LARGE SCALE GENOMIC DNA]</scope>
    <source>
        <strain evidence="2 3">HPL-003</strain>
    </source>
</reference>
<dbReference type="GO" id="GO:0019239">
    <property type="term" value="F:deaminase activity"/>
    <property type="evidence" value="ECO:0007669"/>
    <property type="project" value="TreeGrafter"/>
</dbReference>
<dbReference type="eggNOG" id="COG0251">
    <property type="taxonomic scope" value="Bacteria"/>
</dbReference>
<sequence>MKRGLDRIRKRLEKWSFKEKRLWNRAASTRLIFPKLTRLTDSNRKFQISKRRLYLKMKKTIVLPGYVDDMPFSLGYEVKHGATTLYLSGATAYPLYYSYPSFGWVPKSERSDTGMSLPSSIKEQTQIVLENIKIVVEAAGGTINDIVKTTIFNKRMDLQNEVNEVYNAFFNGHRPARSHIGVSELVSPDLLIEIEAIAVLEK</sequence>
<gene>
    <name evidence="2" type="ordered locus">HPL003_22510</name>
</gene>
<dbReference type="InterPro" id="IPR019897">
    <property type="entry name" value="RidA_CS"/>
</dbReference>
<dbReference type="SUPFAM" id="SSF55298">
    <property type="entry name" value="YjgF-like"/>
    <property type="match status" value="1"/>
</dbReference>
<evidence type="ECO:0000313" key="2">
    <source>
        <dbReference type="EMBL" id="AET61226.1"/>
    </source>
</evidence>
<dbReference type="AlphaFoldDB" id="G7VQN7"/>
<reference key="2">
    <citation type="submission" date="2011-11" db="EMBL/GenBank/DDBJ databases">
        <authorList>
            <person name="Shin S.H."/>
            <person name="Kim S."/>
            <person name="Kim J.Y."/>
        </authorList>
    </citation>
    <scope>NUCLEOTIDE SEQUENCE</scope>
    <source>
        <strain>HPL-003</strain>
    </source>
</reference>
<dbReference type="EMBL" id="CP003107">
    <property type="protein sequence ID" value="AET61226.1"/>
    <property type="molecule type" value="Genomic_DNA"/>
</dbReference>
<dbReference type="KEGG" id="pta:HPL003_22510"/>
<dbReference type="PANTHER" id="PTHR11803:SF58">
    <property type="entry name" value="PROTEIN HMF1-RELATED"/>
    <property type="match status" value="1"/>
</dbReference>